<dbReference type="Pfam" id="PF08547">
    <property type="entry name" value="CIA30"/>
    <property type="match status" value="1"/>
</dbReference>
<dbReference type="EMBL" id="LR008718">
    <property type="protein sequence ID" value="SVE78337.1"/>
    <property type="molecule type" value="mRNA"/>
</dbReference>
<keyword evidence="3" id="KW-0496">Mitochondrion</keyword>
<dbReference type="GO" id="GO:0051082">
    <property type="term" value="F:unfolded protein binding"/>
    <property type="evidence" value="ECO:0007669"/>
    <property type="project" value="TreeGrafter"/>
</dbReference>
<feature type="compositionally biased region" description="Basic and acidic residues" evidence="5">
    <location>
        <begin position="38"/>
        <end position="50"/>
    </location>
</feature>
<comment type="subcellular location">
    <subcellularLocation>
        <location evidence="1">Mitochondrion</location>
    </subcellularLocation>
</comment>
<gene>
    <name evidence="7" type="primary">EOG090X091L</name>
</gene>
<sequence>MALAALTSTSGSSTVLNASRRLRNGKSLGSVVPSSSFHEIRKNGYGDKNQKKVSTRQAIRDGLKELKQEIKNWTEEVKEGYTFDPVTGIPLPGEVDIQWSFNESTDFDNWVVTSDSDHNEGYSTSTLTVSPTGKGLFSGNLSTQLVKDGKVKRAGYCNFKSIRPQKSFKRDTFHDWSGYTHLVMRVRGDGRSYMITLGTAGYFDVNWNDQFHFALYTRGGPHWQVSKIPFSRFYMTSRGRIQDVQEPVPLNRITSFGITAGDKNNGPFRLEIDYVGLELDPSHKETSAYEQYKVPYFYARY</sequence>
<evidence type="ECO:0000313" key="7">
    <source>
        <dbReference type="EMBL" id="SVE78337.1"/>
    </source>
</evidence>
<dbReference type="SUPFAM" id="SSF49785">
    <property type="entry name" value="Galactose-binding domain-like"/>
    <property type="match status" value="1"/>
</dbReference>
<evidence type="ECO:0000313" key="8">
    <source>
        <dbReference type="EMBL" id="SVE78965.1"/>
    </source>
</evidence>
<dbReference type="EMBL" id="LR009346">
    <property type="protein sequence ID" value="SVE78965.1"/>
    <property type="molecule type" value="mRNA"/>
</dbReference>
<evidence type="ECO:0000259" key="6">
    <source>
        <dbReference type="Pfam" id="PF08547"/>
    </source>
</evidence>
<evidence type="ECO:0000256" key="2">
    <source>
        <dbReference type="ARBA" id="ARBA00007884"/>
    </source>
</evidence>
<evidence type="ECO:0000256" key="5">
    <source>
        <dbReference type="SAM" id="MobiDB-lite"/>
    </source>
</evidence>
<protein>
    <submittedName>
        <fullName evidence="7">EOG090X091L</fullName>
    </submittedName>
</protein>
<dbReference type="GO" id="GO:0006120">
    <property type="term" value="P:mitochondrial electron transport, NADH to ubiquinone"/>
    <property type="evidence" value="ECO:0007669"/>
    <property type="project" value="TreeGrafter"/>
</dbReference>
<dbReference type="GO" id="GO:0005739">
    <property type="term" value="C:mitochondrion"/>
    <property type="evidence" value="ECO:0007669"/>
    <property type="project" value="UniProtKB-SubCell"/>
</dbReference>
<dbReference type="GO" id="GO:0032981">
    <property type="term" value="P:mitochondrial respiratory chain complex I assembly"/>
    <property type="evidence" value="ECO:0007669"/>
    <property type="project" value="TreeGrafter"/>
</dbReference>
<organism evidence="7">
    <name type="scientific">Daphnia lumholtzi</name>
    <dbReference type="NCBI Taxonomy" id="42856"/>
    <lineage>
        <taxon>Eukaryota</taxon>
        <taxon>Metazoa</taxon>
        <taxon>Ecdysozoa</taxon>
        <taxon>Arthropoda</taxon>
        <taxon>Crustacea</taxon>
        <taxon>Branchiopoda</taxon>
        <taxon>Diplostraca</taxon>
        <taxon>Cladocera</taxon>
        <taxon>Anomopoda</taxon>
        <taxon>Daphniidae</taxon>
        <taxon>Daphnia</taxon>
    </lineage>
</organism>
<evidence type="ECO:0000256" key="3">
    <source>
        <dbReference type="ARBA" id="ARBA00023128"/>
    </source>
</evidence>
<proteinExistence type="evidence at transcript level"/>
<dbReference type="InterPro" id="IPR039131">
    <property type="entry name" value="NDUFAF1"/>
</dbReference>
<keyword evidence="4" id="KW-0143">Chaperone</keyword>
<accession>A0A4Y7M9B4</accession>
<dbReference type="InterPro" id="IPR013857">
    <property type="entry name" value="NADH-UbQ_OxRdtase-assoc_prot30"/>
</dbReference>
<dbReference type="PANTHER" id="PTHR13194">
    <property type="entry name" value="COMPLEX I INTERMEDIATE-ASSOCIATED PROTEIN 30"/>
    <property type="match status" value="1"/>
</dbReference>
<evidence type="ECO:0000256" key="4">
    <source>
        <dbReference type="ARBA" id="ARBA00023186"/>
    </source>
</evidence>
<feature type="region of interest" description="Disordered" evidence="5">
    <location>
        <begin position="27"/>
        <end position="56"/>
    </location>
</feature>
<dbReference type="InterPro" id="IPR008979">
    <property type="entry name" value="Galactose-bd-like_sf"/>
</dbReference>
<evidence type="ECO:0000256" key="1">
    <source>
        <dbReference type="ARBA" id="ARBA00004173"/>
    </source>
</evidence>
<dbReference type="AlphaFoldDB" id="A0A4Y7M9B4"/>
<comment type="similarity">
    <text evidence="2">Belongs to the CIA30 family.</text>
</comment>
<reference evidence="7" key="1">
    <citation type="submission" date="2018-08" db="EMBL/GenBank/DDBJ databases">
        <authorList>
            <person name="Cornetti L."/>
        </authorList>
    </citation>
    <scope>NUCLEOTIDE SEQUENCE</scope>
    <source>
        <strain evidence="7">US-MO</strain>
        <strain evidence="8">ZW-LUM</strain>
    </source>
</reference>
<dbReference type="PANTHER" id="PTHR13194:SF18">
    <property type="entry name" value="COMPLEX I INTERMEDIATE-ASSOCIATED PROTEIN 30, MITOCHONDRIAL"/>
    <property type="match status" value="1"/>
</dbReference>
<feature type="domain" description="NADH:ubiquinone oxidoreductase intermediate-associated protein 30" evidence="6">
    <location>
        <begin position="99"/>
        <end position="272"/>
    </location>
</feature>
<name>A0A4Y7M9B4_9CRUS</name>